<dbReference type="PANTHER" id="PTHR23504:SF15">
    <property type="entry name" value="MAJOR FACILITATOR SUPERFAMILY (MFS) PROFILE DOMAIN-CONTAINING PROTEIN"/>
    <property type="match status" value="1"/>
</dbReference>
<sequence length="600" mass="65649">MFKGPSCLQGRRHSDGRADWPAFPLRQLFVLALCRICEPIAFMSIFPYVYHMVESFHVTDNDRKIALYAGMITSSFTFAEFSASMFWGRMSDKIGRKPVLVMGLIGTAISMIVFGFAPNLPVAMIARALGGLLNGNIGVLQTTVAEIVTVKEHQPRAYSIMPFVWCLGSIVGPAMGGALAKPCDSYPWLFQRGTIFDSFPFLLPNLVCVVVLVLGIVVGFLFLEETHPEKKHRRDPGLELGHWLVGIFSASRAQVAEVTDAKATPNTVAFYEEPYDAEEVPPPAYRSTESSPRLGPTKEVDTFSGDDDIEGQKKDQQCATPKAFTRQVIFNIIAYGILAYHSVSFDQLMPVFLSTPKPTEDTALPFRFTGGLGLATKTIGFMLAVQGVYSMIAQLWLFPFVVRHFGTLRTFRFVLMVWPPLYLLVPYLILLPEVLQPAAVYVALISKITLHVIAFPATAILLANAAPSSKVLGSINGAAASTASLSRALGPTVTGLLHSKGLESGYSVLAWWACGLVCVVGVIESFWMEETQPKEDAEKKPEASDLHVSKVPLRGAYTAGKEEATPEEVRRLLSSTRTSVDDSEIPNVSLTTVTPKVEDV</sequence>
<feature type="transmembrane region" description="Helical" evidence="7">
    <location>
        <begin position="413"/>
        <end position="432"/>
    </location>
</feature>
<feature type="transmembrane region" description="Helical" evidence="7">
    <location>
        <begin position="160"/>
        <end position="179"/>
    </location>
</feature>
<keyword evidence="4 7" id="KW-1133">Transmembrane helix</keyword>
<keyword evidence="3 7" id="KW-0812">Transmembrane</keyword>
<keyword evidence="5 7" id="KW-0472">Membrane</keyword>
<evidence type="ECO:0000256" key="3">
    <source>
        <dbReference type="ARBA" id="ARBA00022692"/>
    </source>
</evidence>
<feature type="transmembrane region" description="Helical" evidence="7">
    <location>
        <begin position="99"/>
        <end position="118"/>
    </location>
</feature>
<feature type="domain" description="Major facilitator superfamily (MFS) profile" evidence="8">
    <location>
        <begin position="27"/>
        <end position="533"/>
    </location>
</feature>
<dbReference type="Proteomes" id="UP000234254">
    <property type="component" value="Unassembled WGS sequence"/>
</dbReference>
<dbReference type="InterPro" id="IPR036259">
    <property type="entry name" value="MFS_trans_sf"/>
</dbReference>
<accession>A0A2I1DH00</accession>
<feature type="compositionally biased region" description="Basic and acidic residues" evidence="6">
    <location>
        <begin position="560"/>
        <end position="571"/>
    </location>
</feature>
<feature type="transmembrane region" description="Helical" evidence="7">
    <location>
        <begin position="379"/>
        <end position="401"/>
    </location>
</feature>
<dbReference type="VEuPathDB" id="FungiDB:P168DRAFT_294845"/>
<dbReference type="InterPro" id="IPR011701">
    <property type="entry name" value="MFS"/>
</dbReference>
<evidence type="ECO:0000256" key="7">
    <source>
        <dbReference type="SAM" id="Phobius"/>
    </source>
</evidence>
<feature type="transmembrane region" description="Helical" evidence="7">
    <location>
        <begin position="65"/>
        <end position="87"/>
    </location>
</feature>
<evidence type="ECO:0000256" key="4">
    <source>
        <dbReference type="ARBA" id="ARBA00022989"/>
    </source>
</evidence>
<feature type="transmembrane region" description="Helical" evidence="7">
    <location>
        <begin position="438"/>
        <end position="464"/>
    </location>
</feature>
<dbReference type="PANTHER" id="PTHR23504">
    <property type="entry name" value="MAJOR FACILITATOR SUPERFAMILY DOMAIN-CONTAINING PROTEIN 10"/>
    <property type="match status" value="1"/>
</dbReference>
<feature type="transmembrane region" description="Helical" evidence="7">
    <location>
        <begin position="199"/>
        <end position="223"/>
    </location>
</feature>
<dbReference type="GO" id="GO:0022857">
    <property type="term" value="F:transmembrane transporter activity"/>
    <property type="evidence" value="ECO:0007669"/>
    <property type="project" value="InterPro"/>
</dbReference>
<dbReference type="Pfam" id="PF07690">
    <property type="entry name" value="MFS_1"/>
    <property type="match status" value="1"/>
</dbReference>
<dbReference type="GeneID" id="36545508"/>
<keyword evidence="10" id="KW-1185">Reference proteome</keyword>
<feature type="transmembrane region" description="Helical" evidence="7">
    <location>
        <begin position="323"/>
        <end position="343"/>
    </location>
</feature>
<dbReference type="InterPro" id="IPR020846">
    <property type="entry name" value="MFS_dom"/>
</dbReference>
<evidence type="ECO:0000256" key="6">
    <source>
        <dbReference type="SAM" id="MobiDB-lite"/>
    </source>
</evidence>
<evidence type="ECO:0000256" key="5">
    <source>
        <dbReference type="ARBA" id="ARBA00023136"/>
    </source>
</evidence>
<reference evidence="9" key="1">
    <citation type="submission" date="2016-12" db="EMBL/GenBank/DDBJ databases">
        <title>The genomes of Aspergillus section Nigri reveals drivers in fungal speciation.</title>
        <authorList>
            <consortium name="DOE Joint Genome Institute"/>
            <person name="Vesth T.C."/>
            <person name="Nybo J."/>
            <person name="Theobald S."/>
            <person name="Brandl J."/>
            <person name="Frisvad J.C."/>
            <person name="Nielsen K.F."/>
            <person name="Lyhne E.K."/>
            <person name="Kogle M.E."/>
            <person name="Kuo A."/>
            <person name="Riley R."/>
            <person name="Clum A."/>
            <person name="Nolan M."/>
            <person name="Lipzen A."/>
            <person name="Salamov A."/>
            <person name="Henrissat B."/>
            <person name="Wiebenga A."/>
            <person name="De vries R.P."/>
            <person name="Grigoriev I.V."/>
            <person name="Mortensen U.H."/>
            <person name="Andersen M.R."/>
            <person name="Baker S.E."/>
        </authorList>
    </citation>
    <scope>NUCLEOTIDE SEQUENCE</scope>
    <source>
        <strain evidence="9">IBT 28561</strain>
    </source>
</reference>
<dbReference type="OrthoDB" id="10262656at2759"/>
<dbReference type="RefSeq" id="XP_024697733.1">
    <property type="nucleotide sequence ID" value="XM_024837984.1"/>
</dbReference>
<feature type="region of interest" description="Disordered" evidence="6">
    <location>
        <begin position="279"/>
        <end position="299"/>
    </location>
</feature>
<evidence type="ECO:0000256" key="2">
    <source>
        <dbReference type="ARBA" id="ARBA00022448"/>
    </source>
</evidence>
<feature type="transmembrane region" description="Helical" evidence="7">
    <location>
        <begin position="28"/>
        <end position="50"/>
    </location>
</feature>
<dbReference type="SUPFAM" id="SSF103473">
    <property type="entry name" value="MFS general substrate transporter"/>
    <property type="match status" value="1"/>
</dbReference>
<evidence type="ECO:0000259" key="8">
    <source>
        <dbReference type="PROSITE" id="PS50850"/>
    </source>
</evidence>
<protein>
    <submittedName>
        <fullName evidence="9">MFS general substrate transporter</fullName>
    </submittedName>
</protein>
<dbReference type="GO" id="GO:0016020">
    <property type="term" value="C:membrane"/>
    <property type="evidence" value="ECO:0007669"/>
    <property type="project" value="UniProtKB-SubCell"/>
</dbReference>
<dbReference type="AlphaFoldDB" id="A0A2I1DH00"/>
<dbReference type="Gene3D" id="1.20.1250.20">
    <property type="entry name" value="MFS general substrate transporter like domains"/>
    <property type="match status" value="1"/>
</dbReference>
<gene>
    <name evidence="9" type="ORF">P168DRAFT_294845</name>
</gene>
<name>A0A2I1DH00_ASPC2</name>
<comment type="subcellular location">
    <subcellularLocation>
        <location evidence="1">Membrane</location>
        <topology evidence="1">Multi-pass membrane protein</topology>
    </subcellularLocation>
</comment>
<dbReference type="PROSITE" id="PS50850">
    <property type="entry name" value="MFS"/>
    <property type="match status" value="1"/>
</dbReference>
<feature type="region of interest" description="Disordered" evidence="6">
    <location>
        <begin position="553"/>
        <end position="600"/>
    </location>
</feature>
<comment type="caution">
    <text evidence="9">The sequence shown here is derived from an EMBL/GenBank/DDBJ whole genome shotgun (WGS) entry which is preliminary data.</text>
</comment>
<feature type="transmembrane region" description="Helical" evidence="7">
    <location>
        <begin position="124"/>
        <end position="148"/>
    </location>
</feature>
<dbReference type="EMBL" id="MSFM01000001">
    <property type="protein sequence ID" value="PKY09139.1"/>
    <property type="molecule type" value="Genomic_DNA"/>
</dbReference>
<proteinExistence type="predicted"/>
<evidence type="ECO:0000256" key="1">
    <source>
        <dbReference type="ARBA" id="ARBA00004141"/>
    </source>
</evidence>
<organism evidence="9 10">
    <name type="scientific">Aspergillus campestris (strain IBT 28561)</name>
    <dbReference type="NCBI Taxonomy" id="1392248"/>
    <lineage>
        <taxon>Eukaryota</taxon>
        <taxon>Fungi</taxon>
        <taxon>Dikarya</taxon>
        <taxon>Ascomycota</taxon>
        <taxon>Pezizomycotina</taxon>
        <taxon>Eurotiomycetes</taxon>
        <taxon>Eurotiomycetidae</taxon>
        <taxon>Eurotiales</taxon>
        <taxon>Aspergillaceae</taxon>
        <taxon>Aspergillus</taxon>
        <taxon>Aspergillus subgen. Circumdati</taxon>
    </lineage>
</organism>
<evidence type="ECO:0000313" key="9">
    <source>
        <dbReference type="EMBL" id="PKY09139.1"/>
    </source>
</evidence>
<keyword evidence="2" id="KW-0813">Transport</keyword>
<dbReference type="CDD" id="cd17330">
    <property type="entry name" value="MFS_SLC46_TetA_like"/>
    <property type="match status" value="1"/>
</dbReference>
<evidence type="ECO:0000313" key="10">
    <source>
        <dbReference type="Proteomes" id="UP000234254"/>
    </source>
</evidence>